<keyword evidence="3" id="KW-1185">Reference proteome</keyword>
<sequence length="392" mass="39230">MQQSGVELQKKYQVVTDAEVALGKVQFQVSEAMKDHAAQSAKLPGAHEPVNASDYKTEVKPGEVNERQAAEGRKALEKAEAEHAARERAIADAERVAAARIRDYDNAVDEAEPKVRALYDDGSGQSNAPSNPPSSPASVPGSASAIAAAQARMAKYNPGVSYAEGDGYDLIQREKELIAAEQAKNQPEWNGAEWVNADGSPAPAASYATVETAEGLAPLAGGTGGSGGATALAVGLGGAVLAGGIAKAVASRFASPSSATSTAQAAKAAGATSRTAAGARGTAASASRNLSGAGGRAAGGAGAGSRAGGRGGPAGAGSRAGRGAGSAGGRGAGAGGGRGAGGKKDDTRGGQDQDWQADYTDDWTDPDYRVWDPKTDSGRTPERDGKDVDKKD</sequence>
<organism evidence="2 3">
    <name type="scientific">Nocardioides albus</name>
    <dbReference type="NCBI Taxonomy" id="1841"/>
    <lineage>
        <taxon>Bacteria</taxon>
        <taxon>Bacillati</taxon>
        <taxon>Actinomycetota</taxon>
        <taxon>Actinomycetes</taxon>
        <taxon>Propionibacteriales</taxon>
        <taxon>Nocardioidaceae</taxon>
        <taxon>Nocardioides</taxon>
    </lineage>
</organism>
<feature type="compositionally biased region" description="Gly residues" evidence="1">
    <location>
        <begin position="292"/>
        <end position="340"/>
    </location>
</feature>
<evidence type="ECO:0000256" key="1">
    <source>
        <dbReference type="SAM" id="MobiDB-lite"/>
    </source>
</evidence>
<dbReference type="RefSeq" id="WP_183548540.1">
    <property type="nucleotide sequence ID" value="NZ_JACHXG010000008.1"/>
</dbReference>
<feature type="region of interest" description="Disordered" evidence="1">
    <location>
        <begin position="34"/>
        <end position="88"/>
    </location>
</feature>
<feature type="compositionally biased region" description="Basic and acidic residues" evidence="1">
    <location>
        <begin position="55"/>
        <end position="88"/>
    </location>
</feature>
<dbReference type="AlphaFoldDB" id="A0A7W5FAB7"/>
<protein>
    <submittedName>
        <fullName evidence="2">Uncharacterized protein</fullName>
    </submittedName>
</protein>
<accession>A0A7W5FAB7</accession>
<feature type="compositionally biased region" description="Basic and acidic residues" evidence="1">
    <location>
        <begin position="103"/>
        <end position="119"/>
    </location>
</feature>
<feature type="compositionally biased region" description="Basic and acidic residues" evidence="1">
    <location>
        <begin position="366"/>
        <end position="392"/>
    </location>
</feature>
<feature type="compositionally biased region" description="Low complexity" evidence="1">
    <location>
        <begin position="253"/>
        <end position="291"/>
    </location>
</feature>
<evidence type="ECO:0000313" key="3">
    <source>
        <dbReference type="Proteomes" id="UP000577707"/>
    </source>
</evidence>
<gene>
    <name evidence="2" type="ORF">FHS12_003948</name>
</gene>
<comment type="caution">
    <text evidence="2">The sequence shown here is derived from an EMBL/GenBank/DDBJ whole genome shotgun (WGS) entry which is preliminary data.</text>
</comment>
<evidence type="ECO:0000313" key="2">
    <source>
        <dbReference type="EMBL" id="MBB3090986.1"/>
    </source>
</evidence>
<reference evidence="2 3" key="1">
    <citation type="submission" date="2020-08" db="EMBL/GenBank/DDBJ databases">
        <title>Genomic Encyclopedia of Type Strains, Phase III (KMG-III): the genomes of soil and plant-associated and newly described type strains.</title>
        <authorList>
            <person name="Whitman W."/>
        </authorList>
    </citation>
    <scope>NUCLEOTIDE SEQUENCE [LARGE SCALE GENOMIC DNA]</scope>
    <source>
        <strain evidence="2 3">CECT 3302</strain>
    </source>
</reference>
<name>A0A7W5FAB7_9ACTN</name>
<feature type="region of interest" description="Disordered" evidence="1">
    <location>
        <begin position="103"/>
        <end position="144"/>
    </location>
</feature>
<feature type="compositionally biased region" description="Basic and acidic residues" evidence="1">
    <location>
        <begin position="342"/>
        <end position="351"/>
    </location>
</feature>
<dbReference type="Proteomes" id="UP000577707">
    <property type="component" value="Unassembled WGS sequence"/>
</dbReference>
<feature type="region of interest" description="Disordered" evidence="1">
    <location>
        <begin position="253"/>
        <end position="392"/>
    </location>
</feature>
<dbReference type="EMBL" id="JACHXG010000008">
    <property type="protein sequence ID" value="MBB3090986.1"/>
    <property type="molecule type" value="Genomic_DNA"/>
</dbReference>
<proteinExistence type="predicted"/>